<feature type="compositionally biased region" description="Low complexity" evidence="1">
    <location>
        <begin position="117"/>
        <end position="147"/>
    </location>
</feature>
<evidence type="ECO:0000256" key="1">
    <source>
        <dbReference type="SAM" id="MobiDB-lite"/>
    </source>
</evidence>
<organism evidence="2 3">
    <name type="scientific">Ranitomeya imitator</name>
    <name type="common">mimic poison frog</name>
    <dbReference type="NCBI Taxonomy" id="111125"/>
    <lineage>
        <taxon>Eukaryota</taxon>
        <taxon>Metazoa</taxon>
        <taxon>Chordata</taxon>
        <taxon>Craniata</taxon>
        <taxon>Vertebrata</taxon>
        <taxon>Euteleostomi</taxon>
        <taxon>Amphibia</taxon>
        <taxon>Batrachia</taxon>
        <taxon>Anura</taxon>
        <taxon>Neobatrachia</taxon>
        <taxon>Hyloidea</taxon>
        <taxon>Dendrobatidae</taxon>
        <taxon>Dendrobatinae</taxon>
        <taxon>Ranitomeya</taxon>
    </lineage>
</organism>
<feature type="region of interest" description="Disordered" evidence="1">
    <location>
        <begin position="101"/>
        <end position="151"/>
    </location>
</feature>
<evidence type="ECO:0000313" key="2">
    <source>
        <dbReference type="EMBL" id="CAJ0964107.1"/>
    </source>
</evidence>
<name>A0ABN9MER2_9NEOB</name>
<keyword evidence="3" id="KW-1185">Reference proteome</keyword>
<protein>
    <submittedName>
        <fullName evidence="2">Uncharacterized protein</fullName>
    </submittedName>
</protein>
<evidence type="ECO:0000313" key="3">
    <source>
        <dbReference type="Proteomes" id="UP001176940"/>
    </source>
</evidence>
<proteinExistence type="predicted"/>
<reference evidence="2" key="1">
    <citation type="submission" date="2023-07" db="EMBL/GenBank/DDBJ databases">
        <authorList>
            <person name="Stuckert A."/>
        </authorList>
    </citation>
    <scope>NUCLEOTIDE SEQUENCE</scope>
</reference>
<gene>
    <name evidence="2" type="ORF">RIMI_LOCUS18931675</name>
</gene>
<accession>A0ABN9MER2</accession>
<comment type="caution">
    <text evidence="2">The sequence shown here is derived from an EMBL/GenBank/DDBJ whole genome shotgun (WGS) entry which is preliminary data.</text>
</comment>
<sequence length="185" mass="20646">MLEECLMPSVKHGGAALRACNGVRQALHESGASYKWFLKVATFCFDACFAHSWHSLDELQEVVTGNGFHFTVLPPVLVPRHSEYNPQHSLLAQFRTMEPSEPHMPHNATFPDSFQQPNSHPFPHSPNSSYPNSPGSSSTYPHSPASSDPGSPFQIPEGLCTFVLSSFFQFYEVFQYCMLKNNPTP</sequence>
<dbReference type="Proteomes" id="UP001176940">
    <property type="component" value="Unassembled WGS sequence"/>
</dbReference>
<dbReference type="EMBL" id="CAUEEQ010059062">
    <property type="protein sequence ID" value="CAJ0964107.1"/>
    <property type="molecule type" value="Genomic_DNA"/>
</dbReference>